<dbReference type="InterPro" id="IPR000515">
    <property type="entry name" value="MetI-like"/>
</dbReference>
<dbReference type="EMBL" id="REGR01000004">
    <property type="protein sequence ID" value="RXZ44116.1"/>
    <property type="molecule type" value="Genomic_DNA"/>
</dbReference>
<dbReference type="Proteomes" id="UP000290682">
    <property type="component" value="Unassembled WGS sequence"/>
</dbReference>
<dbReference type="Gene3D" id="1.10.3720.10">
    <property type="entry name" value="MetI-like"/>
    <property type="match status" value="1"/>
</dbReference>
<feature type="domain" description="ABC transmembrane type-1" evidence="8">
    <location>
        <begin position="93"/>
        <end position="272"/>
    </location>
</feature>
<dbReference type="SUPFAM" id="SSF161098">
    <property type="entry name" value="MetI-like"/>
    <property type="match status" value="1"/>
</dbReference>
<evidence type="ECO:0000256" key="3">
    <source>
        <dbReference type="ARBA" id="ARBA00022475"/>
    </source>
</evidence>
<evidence type="ECO:0000256" key="1">
    <source>
        <dbReference type="ARBA" id="ARBA00004651"/>
    </source>
</evidence>
<evidence type="ECO:0000256" key="5">
    <source>
        <dbReference type="ARBA" id="ARBA00022989"/>
    </source>
</evidence>
<dbReference type="RefSeq" id="WP_129212284.1">
    <property type="nucleotide sequence ID" value="NZ_REGR01000004.1"/>
</dbReference>
<comment type="similarity">
    <text evidence="7">Belongs to the binding-protein-dependent transport system permease family.</text>
</comment>
<dbReference type="PROSITE" id="PS50928">
    <property type="entry name" value="ABC_TM1"/>
    <property type="match status" value="1"/>
</dbReference>
<evidence type="ECO:0000256" key="4">
    <source>
        <dbReference type="ARBA" id="ARBA00022692"/>
    </source>
</evidence>
<keyword evidence="3" id="KW-1003">Cell membrane</keyword>
<protein>
    <submittedName>
        <fullName evidence="9">Proline/glycine betaine ABC transporter permease</fullName>
    </submittedName>
</protein>
<keyword evidence="5 7" id="KW-1133">Transmembrane helix</keyword>
<evidence type="ECO:0000259" key="8">
    <source>
        <dbReference type="PROSITE" id="PS50928"/>
    </source>
</evidence>
<organism evidence="9 10">
    <name type="scientific">Crenobacter cavernae</name>
    <dbReference type="NCBI Taxonomy" id="2290923"/>
    <lineage>
        <taxon>Bacteria</taxon>
        <taxon>Pseudomonadati</taxon>
        <taxon>Pseudomonadota</taxon>
        <taxon>Betaproteobacteria</taxon>
        <taxon>Neisseriales</taxon>
        <taxon>Neisseriaceae</taxon>
        <taxon>Crenobacter</taxon>
    </lineage>
</organism>
<feature type="transmembrane region" description="Helical" evidence="7">
    <location>
        <begin position="220"/>
        <end position="239"/>
    </location>
</feature>
<reference evidence="9 10" key="1">
    <citation type="submission" date="2018-10" db="EMBL/GenBank/DDBJ databases">
        <title>Draft genome of Fastidiocella sp. strain 375T, a bacterium isolated from a karstic cave dripping water.</title>
        <authorList>
            <person name="Coelho C."/>
            <person name="Verissimo A."/>
            <person name="Tiago I."/>
        </authorList>
    </citation>
    <scope>NUCLEOTIDE SEQUENCE [LARGE SCALE GENOMIC DNA]</scope>
    <source>
        <strain evidence="9 10">CAVE-375</strain>
    </source>
</reference>
<feature type="transmembrane region" description="Helical" evidence="7">
    <location>
        <begin position="251"/>
        <end position="272"/>
    </location>
</feature>
<feature type="transmembrane region" description="Helical" evidence="7">
    <location>
        <begin position="75"/>
        <end position="93"/>
    </location>
</feature>
<evidence type="ECO:0000313" key="10">
    <source>
        <dbReference type="Proteomes" id="UP000290682"/>
    </source>
</evidence>
<accession>A0ABY0FGI0</accession>
<evidence type="ECO:0000313" key="9">
    <source>
        <dbReference type="EMBL" id="RXZ44116.1"/>
    </source>
</evidence>
<dbReference type="InterPro" id="IPR035906">
    <property type="entry name" value="MetI-like_sf"/>
</dbReference>
<feature type="transmembrane region" description="Helical" evidence="7">
    <location>
        <begin position="140"/>
        <end position="168"/>
    </location>
</feature>
<comment type="subcellular location">
    <subcellularLocation>
        <location evidence="1 7">Cell membrane</location>
        <topology evidence="1 7">Multi-pass membrane protein</topology>
    </subcellularLocation>
</comment>
<evidence type="ECO:0000256" key="6">
    <source>
        <dbReference type="ARBA" id="ARBA00023136"/>
    </source>
</evidence>
<keyword evidence="4 7" id="KW-0812">Transmembrane</keyword>
<evidence type="ECO:0000256" key="2">
    <source>
        <dbReference type="ARBA" id="ARBA00022448"/>
    </source>
</evidence>
<evidence type="ECO:0000256" key="7">
    <source>
        <dbReference type="RuleBase" id="RU363032"/>
    </source>
</evidence>
<keyword evidence="10" id="KW-1185">Reference proteome</keyword>
<keyword evidence="6 7" id="KW-0472">Membrane</keyword>
<proteinExistence type="inferred from homology"/>
<dbReference type="PANTHER" id="PTHR47737:SF1">
    <property type="entry name" value="GLYCINE BETAINE_PROLINE BETAINE TRANSPORT SYSTEM PERMEASE PROTEIN PROW"/>
    <property type="match status" value="1"/>
</dbReference>
<dbReference type="Pfam" id="PF00528">
    <property type="entry name" value="BPD_transp_1"/>
    <property type="match status" value="1"/>
</dbReference>
<comment type="caution">
    <text evidence="9">The sequence shown here is derived from an EMBL/GenBank/DDBJ whole genome shotgun (WGS) entry which is preliminary data.</text>
</comment>
<keyword evidence="2 7" id="KW-0813">Transport</keyword>
<gene>
    <name evidence="9" type="ORF">EBB06_06125</name>
</gene>
<sequence>MDGIFYPLSIKEGVNAFVETLVGRFGDQFRAFSSAVLQYVLVPLESTLRASPPWLVLLVAGLIAWHATKSVGRSLGLVALLYLIGCFGLWDALMQTLAIMAVATVLAVLIGIPTGILMSQSDTLRKLLLPVLDVMQTLPSFVYLIPVLMLFGLGKVPAIFATVVYAVPPLIRLTDLGIREVDKELTEAAWSFGTTRWQLLVGVQLPLARPSIMAGVNQTTMMALAMVVLASMIGARGLGEDVLVGIQTLDVGRGMQAGIAIVILAIVIDRISQAYGRPKRGRSARLAEPAPR</sequence>
<feature type="transmembrane region" description="Helical" evidence="7">
    <location>
        <begin position="99"/>
        <end position="119"/>
    </location>
</feature>
<name>A0ABY0FGI0_9NEIS</name>
<dbReference type="PANTHER" id="PTHR47737">
    <property type="entry name" value="GLYCINE BETAINE/PROLINE BETAINE TRANSPORT SYSTEM PERMEASE PROTEIN PROW"/>
    <property type="match status" value="1"/>
</dbReference>
<dbReference type="CDD" id="cd06261">
    <property type="entry name" value="TM_PBP2"/>
    <property type="match status" value="1"/>
</dbReference>